<reference evidence="13 15" key="1">
    <citation type="journal article" date="2016" name="PLoS ONE">
        <title>Sequence Assembly of Yarrowia lipolytica Strain W29/CLIB89 Shows Transposable Element Diversity.</title>
        <authorList>
            <person name="Magnan C."/>
            <person name="Yu J."/>
            <person name="Chang I."/>
            <person name="Jahn E."/>
            <person name="Kanomata Y."/>
            <person name="Wu J."/>
            <person name="Zeller M."/>
            <person name="Oakes M."/>
            <person name="Baldi P."/>
            <person name="Sandmeyer S."/>
        </authorList>
    </citation>
    <scope>NUCLEOTIDE SEQUENCE [LARGE SCALE GENOMIC DNA]</scope>
    <source>
        <strain evidence="13">CLIB89</strain>
        <strain evidence="15">CLIB89(W29)</strain>
    </source>
</reference>
<dbReference type="OrthoDB" id="271604at2759"/>
<feature type="transmembrane region" description="Helical" evidence="11">
    <location>
        <begin position="98"/>
        <end position="117"/>
    </location>
</feature>
<accession>A0A1H6PLZ0</accession>
<feature type="transmembrane region" description="Helical" evidence="11">
    <location>
        <begin position="48"/>
        <end position="69"/>
    </location>
</feature>
<evidence type="ECO:0000256" key="1">
    <source>
        <dbReference type="ARBA" id="ARBA00004477"/>
    </source>
</evidence>
<dbReference type="KEGG" id="yli:2908438"/>
<comment type="subcellular location">
    <subcellularLocation>
        <location evidence="1">Endoplasmic reticulum membrane</location>
        <topology evidence="1">Multi-pass membrane protein</topology>
    </subcellularLocation>
</comment>
<feature type="transmembrane region" description="Helical" evidence="11">
    <location>
        <begin position="206"/>
        <end position="228"/>
    </location>
</feature>
<evidence type="ECO:0000256" key="10">
    <source>
        <dbReference type="ARBA" id="ARBA00049729"/>
    </source>
</evidence>
<dbReference type="PANTHER" id="PTHR13046">
    <property type="entry name" value="PROTEASE U48 CAAX PRENYL PROTEASE RCE1"/>
    <property type="match status" value="1"/>
</dbReference>
<dbReference type="Proteomes" id="UP000256601">
    <property type="component" value="Unassembled WGS sequence"/>
</dbReference>
<evidence type="ECO:0000256" key="2">
    <source>
        <dbReference type="ARBA" id="ARBA00006897"/>
    </source>
</evidence>
<evidence type="ECO:0000313" key="13">
    <source>
        <dbReference type="EMBL" id="AOW06803.1"/>
    </source>
</evidence>
<evidence type="ECO:0000256" key="11">
    <source>
        <dbReference type="SAM" id="Phobius"/>
    </source>
</evidence>
<dbReference type="OMA" id="HSFCNWC"/>
<proteinExistence type="inferred from homology"/>
<feature type="transmembrane region" description="Helical" evidence="11">
    <location>
        <begin position="268"/>
        <end position="287"/>
    </location>
</feature>
<dbReference type="EMBL" id="KZ857325">
    <property type="protein sequence ID" value="RDW28566.1"/>
    <property type="molecule type" value="Genomic_DNA"/>
</dbReference>
<evidence type="ECO:0000256" key="5">
    <source>
        <dbReference type="ARBA" id="ARBA00022801"/>
    </source>
</evidence>
<feature type="transmembrane region" description="Helical" evidence="11">
    <location>
        <begin position="6"/>
        <end position="27"/>
    </location>
</feature>
<dbReference type="Pfam" id="PF02517">
    <property type="entry name" value="Rce1-like"/>
    <property type="match status" value="1"/>
</dbReference>
<sequence>MTFADWLVAASFSHLITALYVGSLYLSKSTRPSKLVRRDDEVVVKKRMQIISLGTLVDVLVITPLVLQWQLKPQIVTWSETIKFMDIELGPHFFTRTVPTSVLALIHVAILFAGPLYQRIYLENGLPLGFHLAKRELKTVWGIRNYIVGPITEELVFRACIMSVHKAAGYSPLASVFVTPLYFGVAHLHHGYELYVSMGSKGKNKVMVIALQCAVQLVFTTLFGWYAAWLYVRFQSVWPPVCVHIFCNAMGVPDFSVDGVTKKQFKTYQTLLAAGFVGFLATMTLLIRW</sequence>
<keyword evidence="5" id="KW-0378">Hydrolase</keyword>
<comment type="catalytic activity">
    <reaction evidence="9">
        <text>Hydrolyzes the peptide bond -P2-(S-farnesyl or geranylgeranyl)C-P1'-P2'-P3'-COOH where P1' and P2' are amino acids with aliphatic sidechains and P3' is any C-terminal residue.</text>
        <dbReference type="EC" id="3.4.26.1"/>
    </reaction>
</comment>
<dbReference type="InterPro" id="IPR039731">
    <property type="entry name" value="Rce1"/>
</dbReference>
<name>A0A1H6PLZ0_YARLL</name>
<keyword evidence="8 11" id="KW-0472">Membrane</keyword>
<evidence type="ECO:0000256" key="3">
    <source>
        <dbReference type="ARBA" id="ARBA00022670"/>
    </source>
</evidence>
<evidence type="ECO:0000313" key="16">
    <source>
        <dbReference type="Proteomes" id="UP000256601"/>
    </source>
</evidence>
<evidence type="ECO:0000256" key="6">
    <source>
        <dbReference type="ARBA" id="ARBA00022824"/>
    </source>
</evidence>
<keyword evidence="7 11" id="KW-1133">Transmembrane helix</keyword>
<dbReference type="Proteomes" id="UP000182444">
    <property type="component" value="Chromosome 1F"/>
</dbReference>
<evidence type="ECO:0000313" key="14">
    <source>
        <dbReference type="EMBL" id="RDW28566.1"/>
    </source>
</evidence>
<reference evidence="14 16" key="2">
    <citation type="submission" date="2018-07" db="EMBL/GenBank/DDBJ databases">
        <title>Draft Genome Assemblies for Five Robust Yarrowia lipolytica Strains Exhibiting High Lipid Production and Pentose Sugar Utilization and Sugar Alcohol Secretion from Undetoxified Lignocellulosic Biomass Hydrolysates.</title>
        <authorList>
            <consortium name="DOE Joint Genome Institute"/>
            <person name="Walker C."/>
            <person name="Ryu S."/>
            <person name="Na H."/>
            <person name="Zane M."/>
            <person name="LaButti K."/>
            <person name="Lipzen A."/>
            <person name="Haridas S."/>
            <person name="Barry K."/>
            <person name="Grigoriev I.V."/>
            <person name="Quarterman J."/>
            <person name="Slininger P."/>
            <person name="Dien B."/>
            <person name="Trinh C.T."/>
        </authorList>
    </citation>
    <scope>NUCLEOTIDE SEQUENCE [LARGE SCALE GENOMIC DNA]</scope>
    <source>
        <strain evidence="14 16">YB392</strain>
    </source>
</reference>
<dbReference type="InterPro" id="IPR003675">
    <property type="entry name" value="Rce1/LyrA-like_dom"/>
</dbReference>
<evidence type="ECO:0000256" key="7">
    <source>
        <dbReference type="ARBA" id="ARBA00022989"/>
    </source>
</evidence>
<dbReference type="GO" id="GO:0071586">
    <property type="term" value="P:CAAX-box protein processing"/>
    <property type="evidence" value="ECO:0007669"/>
    <property type="project" value="InterPro"/>
</dbReference>
<gene>
    <name evidence="14" type="ORF">B0I71DRAFT_127271</name>
    <name evidence="13" type="ORF">YALI1_F10713g</name>
</gene>
<dbReference type="GO" id="GO:0005789">
    <property type="term" value="C:endoplasmic reticulum membrane"/>
    <property type="evidence" value="ECO:0007669"/>
    <property type="project" value="UniProtKB-SubCell"/>
</dbReference>
<dbReference type="EC" id="3.4.26.1" evidence="10"/>
<dbReference type="RefSeq" id="XP_505117.1">
    <property type="nucleotide sequence ID" value="XM_505117.1"/>
</dbReference>
<dbReference type="PANTHER" id="PTHR13046:SF0">
    <property type="entry name" value="CAAX PRENYL PROTEASE 2"/>
    <property type="match status" value="1"/>
</dbReference>
<evidence type="ECO:0000256" key="4">
    <source>
        <dbReference type="ARBA" id="ARBA00022692"/>
    </source>
</evidence>
<evidence type="ECO:0000313" key="15">
    <source>
        <dbReference type="Proteomes" id="UP000182444"/>
    </source>
</evidence>
<dbReference type="GO" id="GO:0004222">
    <property type="term" value="F:metalloendopeptidase activity"/>
    <property type="evidence" value="ECO:0007669"/>
    <property type="project" value="InterPro"/>
</dbReference>
<comment type="similarity">
    <text evidence="2">Belongs to the peptidase U48 family.</text>
</comment>
<evidence type="ECO:0000256" key="9">
    <source>
        <dbReference type="ARBA" id="ARBA00047280"/>
    </source>
</evidence>
<dbReference type="EMBL" id="CP017558">
    <property type="protein sequence ID" value="AOW06803.1"/>
    <property type="molecule type" value="Genomic_DNA"/>
</dbReference>
<dbReference type="eggNOG" id="KOG4130">
    <property type="taxonomic scope" value="Eukaryota"/>
</dbReference>
<evidence type="ECO:0000256" key="8">
    <source>
        <dbReference type="ARBA" id="ARBA00023136"/>
    </source>
</evidence>
<dbReference type="AlphaFoldDB" id="A0A1H6PLZ0"/>
<keyword evidence="6" id="KW-0256">Endoplasmic reticulum</keyword>
<evidence type="ECO:0000259" key="12">
    <source>
        <dbReference type="Pfam" id="PF02517"/>
    </source>
</evidence>
<dbReference type="GeneID" id="2908438"/>
<dbReference type="VEuPathDB" id="FungiDB:YALI0_F07359g"/>
<organism evidence="13 15">
    <name type="scientific">Yarrowia lipolytica</name>
    <name type="common">Candida lipolytica</name>
    <dbReference type="NCBI Taxonomy" id="4952"/>
    <lineage>
        <taxon>Eukaryota</taxon>
        <taxon>Fungi</taxon>
        <taxon>Dikarya</taxon>
        <taxon>Ascomycota</taxon>
        <taxon>Saccharomycotina</taxon>
        <taxon>Dipodascomycetes</taxon>
        <taxon>Dipodascales</taxon>
        <taxon>Dipodascales incertae sedis</taxon>
        <taxon>Yarrowia</taxon>
    </lineage>
</organism>
<feature type="domain" description="CAAX prenyl protease 2/Lysostaphin resistance protein A-like" evidence="12">
    <location>
        <begin position="139"/>
        <end position="250"/>
    </location>
</feature>
<keyword evidence="4 11" id="KW-0812">Transmembrane</keyword>
<keyword evidence="3 14" id="KW-0645">Protease</keyword>
<protein>
    <recommendedName>
        <fullName evidence="10">intramembrane prenyl-peptidase Rce1</fullName>
        <ecNumber evidence="10">3.4.26.1</ecNumber>
    </recommendedName>
</protein>
<dbReference type="VEuPathDB" id="FungiDB:YALI1_F10713g"/>